<name>A0AAW0IXY5_QUESU</name>
<protein>
    <submittedName>
        <fullName evidence="1">Uncharacterized protein</fullName>
    </submittedName>
</protein>
<sequence length="132" mass="14963">MSRCFQSKLLDALKIDIVSSISLYLLCGQTKKKTFWLWALPTVLVGSFEFFIDLLRNLLANTLDSLQAVVSPLEPLHWCTSIYNHLLTCLFFSPINDVKDLSYSLARAAMFSTGAFDKNLDEVWAWLLLLPG</sequence>
<dbReference type="AlphaFoldDB" id="A0AAW0IXY5"/>
<proteinExistence type="predicted"/>
<gene>
    <name evidence="1" type="ORF">CFP56_040669</name>
</gene>
<dbReference type="Proteomes" id="UP000237347">
    <property type="component" value="Unassembled WGS sequence"/>
</dbReference>
<accession>A0AAW0IXY5</accession>
<evidence type="ECO:0000313" key="2">
    <source>
        <dbReference type="Proteomes" id="UP000237347"/>
    </source>
</evidence>
<organism evidence="1 2">
    <name type="scientific">Quercus suber</name>
    <name type="common">Cork oak</name>
    <dbReference type="NCBI Taxonomy" id="58331"/>
    <lineage>
        <taxon>Eukaryota</taxon>
        <taxon>Viridiplantae</taxon>
        <taxon>Streptophyta</taxon>
        <taxon>Embryophyta</taxon>
        <taxon>Tracheophyta</taxon>
        <taxon>Spermatophyta</taxon>
        <taxon>Magnoliopsida</taxon>
        <taxon>eudicotyledons</taxon>
        <taxon>Gunneridae</taxon>
        <taxon>Pentapetalae</taxon>
        <taxon>rosids</taxon>
        <taxon>fabids</taxon>
        <taxon>Fagales</taxon>
        <taxon>Fagaceae</taxon>
        <taxon>Quercus</taxon>
    </lineage>
</organism>
<comment type="caution">
    <text evidence="1">The sequence shown here is derived from an EMBL/GenBank/DDBJ whole genome shotgun (WGS) entry which is preliminary data.</text>
</comment>
<keyword evidence="2" id="KW-1185">Reference proteome</keyword>
<dbReference type="EMBL" id="PKMF04000797">
    <property type="protein sequence ID" value="KAK7819133.1"/>
    <property type="molecule type" value="Genomic_DNA"/>
</dbReference>
<evidence type="ECO:0000313" key="1">
    <source>
        <dbReference type="EMBL" id="KAK7819133.1"/>
    </source>
</evidence>
<reference evidence="1 2" key="1">
    <citation type="journal article" date="2018" name="Sci. Data">
        <title>The draft genome sequence of cork oak.</title>
        <authorList>
            <person name="Ramos A.M."/>
            <person name="Usie A."/>
            <person name="Barbosa P."/>
            <person name="Barros P.M."/>
            <person name="Capote T."/>
            <person name="Chaves I."/>
            <person name="Simoes F."/>
            <person name="Abreu I."/>
            <person name="Carrasquinho I."/>
            <person name="Faro C."/>
            <person name="Guimaraes J.B."/>
            <person name="Mendonca D."/>
            <person name="Nobrega F."/>
            <person name="Rodrigues L."/>
            <person name="Saibo N.J.M."/>
            <person name="Varela M.C."/>
            <person name="Egas C."/>
            <person name="Matos J."/>
            <person name="Miguel C.M."/>
            <person name="Oliveira M.M."/>
            <person name="Ricardo C.P."/>
            <person name="Goncalves S."/>
        </authorList>
    </citation>
    <scope>NUCLEOTIDE SEQUENCE [LARGE SCALE GENOMIC DNA]</scope>
    <source>
        <strain evidence="2">cv. HL8</strain>
    </source>
</reference>